<dbReference type="InterPro" id="IPR050428">
    <property type="entry name" value="TCS_sensor_his_kinase"/>
</dbReference>
<dbReference type="InterPro" id="IPR003661">
    <property type="entry name" value="HisK_dim/P_dom"/>
</dbReference>
<evidence type="ECO:0000256" key="10">
    <source>
        <dbReference type="ARBA" id="ARBA00023012"/>
    </source>
</evidence>
<dbReference type="Pfam" id="PF00512">
    <property type="entry name" value="HisKA"/>
    <property type="match status" value="1"/>
</dbReference>
<keyword evidence="11 12" id="KW-0472">Membrane</keyword>
<dbReference type="InterPro" id="IPR036097">
    <property type="entry name" value="HisK_dim/P_sf"/>
</dbReference>
<name>A0A7K2IMR5_9ACTN</name>
<dbReference type="Gene3D" id="3.30.565.10">
    <property type="entry name" value="Histidine kinase-like ATPase, C-terminal domain"/>
    <property type="match status" value="1"/>
</dbReference>
<feature type="domain" description="HAMP" evidence="14">
    <location>
        <begin position="95"/>
        <end position="148"/>
    </location>
</feature>
<evidence type="ECO:0000313" key="15">
    <source>
        <dbReference type="EMBL" id="MYR31281.1"/>
    </source>
</evidence>
<comment type="catalytic activity">
    <reaction evidence="1">
        <text>ATP + protein L-histidine = ADP + protein N-phospho-L-histidine.</text>
        <dbReference type="EC" id="2.7.13.3"/>
    </reaction>
</comment>
<dbReference type="CDD" id="cd00082">
    <property type="entry name" value="HisKA"/>
    <property type="match status" value="1"/>
</dbReference>
<dbReference type="InterPro" id="IPR036890">
    <property type="entry name" value="HATPase_C_sf"/>
</dbReference>
<dbReference type="InterPro" id="IPR005467">
    <property type="entry name" value="His_kinase_dom"/>
</dbReference>
<evidence type="ECO:0000256" key="9">
    <source>
        <dbReference type="ARBA" id="ARBA00022989"/>
    </source>
</evidence>
<dbReference type="RefSeq" id="WP_017535095.1">
    <property type="nucleotide sequence ID" value="NZ_JBEYHC010000061.1"/>
</dbReference>
<evidence type="ECO:0000256" key="6">
    <source>
        <dbReference type="ARBA" id="ARBA00022679"/>
    </source>
</evidence>
<comment type="subcellular location">
    <subcellularLocation>
        <location evidence="3">Cell membrane</location>
    </subcellularLocation>
    <subcellularLocation>
        <location evidence="2">Membrane</location>
        <topology evidence="2">Multi-pass membrane protein</topology>
    </subcellularLocation>
</comment>
<keyword evidence="9 12" id="KW-1133">Transmembrane helix</keyword>
<dbReference type="Pfam" id="PF02518">
    <property type="entry name" value="HATPase_c"/>
    <property type="match status" value="1"/>
</dbReference>
<dbReference type="Pfam" id="PF00672">
    <property type="entry name" value="HAMP"/>
    <property type="match status" value="1"/>
</dbReference>
<keyword evidence="8" id="KW-0418">Kinase</keyword>
<dbReference type="GO" id="GO:0000155">
    <property type="term" value="F:phosphorelay sensor kinase activity"/>
    <property type="evidence" value="ECO:0007669"/>
    <property type="project" value="InterPro"/>
</dbReference>
<protein>
    <recommendedName>
        <fullName evidence="4">histidine kinase</fullName>
        <ecNumber evidence="4">2.7.13.3</ecNumber>
    </recommendedName>
</protein>
<dbReference type="PROSITE" id="PS50109">
    <property type="entry name" value="HIS_KIN"/>
    <property type="match status" value="1"/>
</dbReference>
<dbReference type="PROSITE" id="PS50885">
    <property type="entry name" value="HAMP"/>
    <property type="match status" value="1"/>
</dbReference>
<sequence length="370" mass="39656">MSRAPRRPGLPVSARLRLTLGYAAFLVVAGAAILVGVYVVVRFIPDYPLTSSDPSLSDVGITSRGEILSALVDVSLWVLAALAVIGLGGGWLLAGWVLRPLRRIDAAVRAVAAGGLDHRIRLEGPDDEFRRLADAFDHMLDRLQDAFAVQERFAANASHELRTPLAITATMLDVARREPGHDPALIERLSRVNARAVDLTEALLRLADVDAVTAAARPLDLADPVGRAVEEAAEEARRRGVDLRSDLRAAPVTGDAELLLRLADNLVRNTLRHNIGEGWARISVDRDRDGSAVLRTENTGATLSPESVARLTEPFLRGEGRTRRDGEGHGLGLALVSRVVDVHGGTLTLEARHGGGLLVTVVLPARPQSS</sequence>
<feature type="domain" description="Histidine kinase" evidence="13">
    <location>
        <begin position="156"/>
        <end position="367"/>
    </location>
</feature>
<feature type="transmembrane region" description="Helical" evidence="12">
    <location>
        <begin position="74"/>
        <end position="98"/>
    </location>
</feature>
<dbReference type="SUPFAM" id="SSF47384">
    <property type="entry name" value="Homodimeric domain of signal transducing histidine kinase"/>
    <property type="match status" value="1"/>
</dbReference>
<dbReference type="SMART" id="SM00388">
    <property type="entry name" value="HisKA"/>
    <property type="match status" value="1"/>
</dbReference>
<accession>A0A7K2IMR5</accession>
<dbReference type="Proteomes" id="UP000467124">
    <property type="component" value="Unassembled WGS sequence"/>
</dbReference>
<evidence type="ECO:0000259" key="14">
    <source>
        <dbReference type="PROSITE" id="PS50885"/>
    </source>
</evidence>
<evidence type="ECO:0000313" key="16">
    <source>
        <dbReference type="Proteomes" id="UP000467124"/>
    </source>
</evidence>
<dbReference type="InterPro" id="IPR004358">
    <property type="entry name" value="Sig_transdc_His_kin-like_C"/>
</dbReference>
<dbReference type="SMART" id="SM00387">
    <property type="entry name" value="HATPase_c"/>
    <property type="match status" value="1"/>
</dbReference>
<evidence type="ECO:0000256" key="2">
    <source>
        <dbReference type="ARBA" id="ARBA00004141"/>
    </source>
</evidence>
<reference evidence="15 16" key="1">
    <citation type="journal article" date="2019" name="Nat. Commun.">
        <title>The antimicrobial potential of Streptomyces from insect microbiomes.</title>
        <authorList>
            <person name="Chevrette M.G."/>
            <person name="Carlson C.M."/>
            <person name="Ortega H.E."/>
            <person name="Thomas C."/>
            <person name="Ananiev G.E."/>
            <person name="Barns K.J."/>
            <person name="Book A.J."/>
            <person name="Cagnazzo J."/>
            <person name="Carlos C."/>
            <person name="Flanigan W."/>
            <person name="Grubbs K.J."/>
            <person name="Horn H.A."/>
            <person name="Hoffmann F.M."/>
            <person name="Klassen J.L."/>
            <person name="Knack J.J."/>
            <person name="Lewin G.R."/>
            <person name="McDonald B.R."/>
            <person name="Muller L."/>
            <person name="Melo W.G.P."/>
            <person name="Pinto-Tomas A.A."/>
            <person name="Schmitz A."/>
            <person name="Wendt-Pienkowski E."/>
            <person name="Wildman S."/>
            <person name="Zhao M."/>
            <person name="Zhang F."/>
            <person name="Bugni T.S."/>
            <person name="Andes D.R."/>
            <person name="Pupo M.T."/>
            <person name="Currie C.R."/>
        </authorList>
    </citation>
    <scope>NUCLEOTIDE SEQUENCE [LARGE SCALE GENOMIC DNA]</scope>
    <source>
        <strain evidence="15 16">SID5840</strain>
    </source>
</reference>
<evidence type="ECO:0000256" key="7">
    <source>
        <dbReference type="ARBA" id="ARBA00022692"/>
    </source>
</evidence>
<keyword evidence="5" id="KW-0597">Phosphoprotein</keyword>
<evidence type="ECO:0000256" key="11">
    <source>
        <dbReference type="ARBA" id="ARBA00023136"/>
    </source>
</evidence>
<dbReference type="Gene3D" id="1.10.287.130">
    <property type="match status" value="1"/>
</dbReference>
<dbReference type="InterPro" id="IPR003594">
    <property type="entry name" value="HATPase_dom"/>
</dbReference>
<dbReference type="EC" id="2.7.13.3" evidence="4"/>
<evidence type="ECO:0000256" key="4">
    <source>
        <dbReference type="ARBA" id="ARBA00012438"/>
    </source>
</evidence>
<dbReference type="CDD" id="cd00075">
    <property type="entry name" value="HATPase"/>
    <property type="match status" value="1"/>
</dbReference>
<dbReference type="SUPFAM" id="SSF158472">
    <property type="entry name" value="HAMP domain-like"/>
    <property type="match status" value="1"/>
</dbReference>
<dbReference type="EMBL" id="WWHY01000001">
    <property type="protein sequence ID" value="MYR31281.1"/>
    <property type="molecule type" value="Genomic_DNA"/>
</dbReference>
<evidence type="ECO:0000256" key="12">
    <source>
        <dbReference type="SAM" id="Phobius"/>
    </source>
</evidence>
<gene>
    <name evidence="15" type="ORF">GTW20_03080</name>
</gene>
<dbReference type="SUPFAM" id="SSF55874">
    <property type="entry name" value="ATPase domain of HSP90 chaperone/DNA topoisomerase II/histidine kinase"/>
    <property type="match status" value="1"/>
</dbReference>
<keyword evidence="7 12" id="KW-0812">Transmembrane</keyword>
<dbReference type="PANTHER" id="PTHR45436">
    <property type="entry name" value="SENSOR HISTIDINE KINASE YKOH"/>
    <property type="match status" value="1"/>
</dbReference>
<evidence type="ECO:0000256" key="5">
    <source>
        <dbReference type="ARBA" id="ARBA00022553"/>
    </source>
</evidence>
<dbReference type="SMART" id="SM00304">
    <property type="entry name" value="HAMP"/>
    <property type="match status" value="1"/>
</dbReference>
<proteinExistence type="predicted"/>
<dbReference type="AlphaFoldDB" id="A0A7K2IMR5"/>
<feature type="transmembrane region" description="Helical" evidence="12">
    <location>
        <begin position="20"/>
        <end position="44"/>
    </location>
</feature>
<dbReference type="PRINTS" id="PR00344">
    <property type="entry name" value="BCTRLSENSOR"/>
</dbReference>
<dbReference type="GO" id="GO:0005886">
    <property type="term" value="C:plasma membrane"/>
    <property type="evidence" value="ECO:0007669"/>
    <property type="project" value="UniProtKB-SubCell"/>
</dbReference>
<organism evidence="15 16">
    <name type="scientific">Nocardiopsis alba</name>
    <dbReference type="NCBI Taxonomy" id="53437"/>
    <lineage>
        <taxon>Bacteria</taxon>
        <taxon>Bacillati</taxon>
        <taxon>Actinomycetota</taxon>
        <taxon>Actinomycetes</taxon>
        <taxon>Streptosporangiales</taxon>
        <taxon>Nocardiopsidaceae</taxon>
        <taxon>Nocardiopsis</taxon>
    </lineage>
</organism>
<dbReference type="Gene3D" id="6.10.340.10">
    <property type="match status" value="1"/>
</dbReference>
<evidence type="ECO:0000256" key="8">
    <source>
        <dbReference type="ARBA" id="ARBA00022777"/>
    </source>
</evidence>
<evidence type="ECO:0000259" key="13">
    <source>
        <dbReference type="PROSITE" id="PS50109"/>
    </source>
</evidence>
<dbReference type="CDD" id="cd06225">
    <property type="entry name" value="HAMP"/>
    <property type="match status" value="1"/>
</dbReference>
<dbReference type="PANTHER" id="PTHR45436:SF15">
    <property type="entry name" value="SENSOR HISTIDINE KINASE CUSS"/>
    <property type="match status" value="1"/>
</dbReference>
<keyword evidence="6" id="KW-0808">Transferase</keyword>
<dbReference type="InterPro" id="IPR003660">
    <property type="entry name" value="HAMP_dom"/>
</dbReference>
<keyword evidence="10" id="KW-0902">Two-component regulatory system</keyword>
<comment type="caution">
    <text evidence="15">The sequence shown here is derived from an EMBL/GenBank/DDBJ whole genome shotgun (WGS) entry which is preliminary data.</text>
</comment>
<evidence type="ECO:0000256" key="3">
    <source>
        <dbReference type="ARBA" id="ARBA00004236"/>
    </source>
</evidence>
<evidence type="ECO:0000256" key="1">
    <source>
        <dbReference type="ARBA" id="ARBA00000085"/>
    </source>
</evidence>